<evidence type="ECO:0000313" key="1">
    <source>
        <dbReference type="EMBL" id="KLO08222.1"/>
    </source>
</evidence>
<proteinExistence type="predicted"/>
<evidence type="ECO:0000313" key="2">
    <source>
        <dbReference type="Proteomes" id="UP000053477"/>
    </source>
</evidence>
<organism evidence="1 2">
    <name type="scientific">Schizopora paradoxa</name>
    <dbReference type="NCBI Taxonomy" id="27342"/>
    <lineage>
        <taxon>Eukaryota</taxon>
        <taxon>Fungi</taxon>
        <taxon>Dikarya</taxon>
        <taxon>Basidiomycota</taxon>
        <taxon>Agaricomycotina</taxon>
        <taxon>Agaricomycetes</taxon>
        <taxon>Hymenochaetales</taxon>
        <taxon>Schizoporaceae</taxon>
        <taxon>Schizopora</taxon>
    </lineage>
</organism>
<dbReference type="EMBL" id="KQ086101">
    <property type="protein sequence ID" value="KLO08222.1"/>
    <property type="molecule type" value="Genomic_DNA"/>
</dbReference>
<gene>
    <name evidence="1" type="ORF">SCHPADRAFT_944648</name>
</gene>
<reference evidence="1 2" key="1">
    <citation type="submission" date="2015-04" db="EMBL/GenBank/DDBJ databases">
        <title>Complete genome sequence of Schizopora paradoxa KUC8140, a cosmopolitan wood degrader in East Asia.</title>
        <authorList>
            <consortium name="DOE Joint Genome Institute"/>
            <person name="Min B."/>
            <person name="Park H."/>
            <person name="Jang Y."/>
            <person name="Kim J.-J."/>
            <person name="Kim K.H."/>
            <person name="Pangilinan J."/>
            <person name="Lipzen A."/>
            <person name="Riley R."/>
            <person name="Grigoriev I.V."/>
            <person name="Spatafora J.W."/>
            <person name="Choi I.-G."/>
        </authorList>
    </citation>
    <scope>NUCLEOTIDE SEQUENCE [LARGE SCALE GENOMIC DNA]</scope>
    <source>
        <strain evidence="1 2">KUC8140</strain>
    </source>
</reference>
<keyword evidence="2" id="KW-1185">Reference proteome</keyword>
<dbReference type="InParanoid" id="A0A0H2RA22"/>
<sequence>MAARYLCHIFKAQLVGNDLYFLVKLWHDYLDFFVRVAGSKADWPTLDACIGNLPLGPLRTAFFPADRLFKLIECYFEVKKAILLPLPRLLWIFFSRPALVYKQTNALRKNSRSLTPFEQMPIEQERFNHLHRYLLHVLCRDSRSRLEVENILYAFVPYYDFGRGGDSAYRLWKYYYEVFKHVAINYSRGLVGRTHDFIVNTSAVREFFRISRSILDSKSETSDNKAFAAFLTESFSANDFYCEDVLKEEGGLEFFDYFDHSPSRCAEIRKISGTLSLPLFDNVPYLRRFRLGDKVHITSDHLPELPDVLVDNTCEDLCGLTIDTMTLSGDLVYWLLHEPGRGNEELQLDLEGHLPVQACDDSYVAAVKVEHIYYFTCVKNGASSVNYLDELGNGHSANKFFVLVLRHRDPTLAPIWREFWPKRDPLYCAKSDAARLDDDHLESCLVELQEFDRESELWKTIGF</sequence>
<dbReference type="AlphaFoldDB" id="A0A0H2RA22"/>
<name>A0A0H2RA22_9AGAM</name>
<dbReference type="Proteomes" id="UP000053477">
    <property type="component" value="Unassembled WGS sequence"/>
</dbReference>
<protein>
    <submittedName>
        <fullName evidence="1">Uncharacterized protein</fullName>
    </submittedName>
</protein>
<accession>A0A0H2RA22</accession>